<name>A0AAN9SUB4_PSOTE</name>
<sequence length="209" mass="23859">MSDFKDLIWDVLSDAQGNPWQLKYWPNKLVKLYLRFSNLKQLWKGTKIDAPIGLLRKLTCLNLKGCKSIIKLPHFGEGLNLETLNMEGCTQLKHIDPSIGFLRNLTYLVWTDCKSIVKLPHFGEGLNVKKLEMRGCTQLKQVDPSIDHLKKLTLLDLTNCKNLVSLPNTILSFDSLESLRLSESSKLYITPSLQNELSLFTCQCLPVRI</sequence>
<evidence type="ECO:0000256" key="2">
    <source>
        <dbReference type="ARBA" id="ARBA00022737"/>
    </source>
</evidence>
<proteinExistence type="predicted"/>
<dbReference type="GO" id="GO:0006952">
    <property type="term" value="P:defense response"/>
    <property type="evidence" value="ECO:0007669"/>
    <property type="project" value="InterPro"/>
</dbReference>
<dbReference type="EMBL" id="JAYMYS010000002">
    <property type="protein sequence ID" value="KAK7405271.1"/>
    <property type="molecule type" value="Genomic_DNA"/>
</dbReference>
<gene>
    <name evidence="4" type="ORF">VNO78_06471</name>
</gene>
<dbReference type="InterPro" id="IPR057135">
    <property type="entry name" value="At4g27190-like_LRR"/>
</dbReference>
<comment type="caution">
    <text evidence="4">The sequence shown here is derived from an EMBL/GenBank/DDBJ whole genome shotgun (WGS) entry which is preliminary data.</text>
</comment>
<keyword evidence="1" id="KW-0433">Leucine-rich repeat</keyword>
<dbReference type="PANTHER" id="PTHR11017">
    <property type="entry name" value="LEUCINE-RICH REPEAT-CONTAINING PROTEIN"/>
    <property type="match status" value="1"/>
</dbReference>
<feature type="domain" description="Disease resistance protein At4g27190-like leucine-rich repeats" evidence="3">
    <location>
        <begin position="80"/>
        <end position="187"/>
    </location>
</feature>
<dbReference type="Gene3D" id="3.80.10.10">
    <property type="entry name" value="Ribonuclease Inhibitor"/>
    <property type="match status" value="1"/>
</dbReference>
<dbReference type="PANTHER" id="PTHR11017:SF259">
    <property type="entry name" value="ADP-RIBOSYL CYCLASE_CYCLIC ADP-RIBOSE HYDROLASE"/>
    <property type="match status" value="1"/>
</dbReference>
<dbReference type="SUPFAM" id="SSF52058">
    <property type="entry name" value="L domain-like"/>
    <property type="match status" value="1"/>
</dbReference>
<evidence type="ECO:0000259" key="3">
    <source>
        <dbReference type="Pfam" id="PF23247"/>
    </source>
</evidence>
<organism evidence="4 5">
    <name type="scientific">Psophocarpus tetragonolobus</name>
    <name type="common">Winged bean</name>
    <name type="synonym">Dolichos tetragonolobus</name>
    <dbReference type="NCBI Taxonomy" id="3891"/>
    <lineage>
        <taxon>Eukaryota</taxon>
        <taxon>Viridiplantae</taxon>
        <taxon>Streptophyta</taxon>
        <taxon>Embryophyta</taxon>
        <taxon>Tracheophyta</taxon>
        <taxon>Spermatophyta</taxon>
        <taxon>Magnoliopsida</taxon>
        <taxon>eudicotyledons</taxon>
        <taxon>Gunneridae</taxon>
        <taxon>Pentapetalae</taxon>
        <taxon>rosids</taxon>
        <taxon>fabids</taxon>
        <taxon>Fabales</taxon>
        <taxon>Fabaceae</taxon>
        <taxon>Papilionoideae</taxon>
        <taxon>50 kb inversion clade</taxon>
        <taxon>NPAAA clade</taxon>
        <taxon>indigoferoid/millettioid clade</taxon>
        <taxon>Phaseoleae</taxon>
        <taxon>Psophocarpus</taxon>
    </lineage>
</organism>
<evidence type="ECO:0000313" key="4">
    <source>
        <dbReference type="EMBL" id="KAK7405271.1"/>
    </source>
</evidence>
<protein>
    <recommendedName>
        <fullName evidence="3">Disease resistance protein At4g27190-like leucine-rich repeats domain-containing protein</fullName>
    </recommendedName>
</protein>
<dbReference type="InterPro" id="IPR032675">
    <property type="entry name" value="LRR_dom_sf"/>
</dbReference>
<evidence type="ECO:0000256" key="1">
    <source>
        <dbReference type="ARBA" id="ARBA00022614"/>
    </source>
</evidence>
<dbReference type="Pfam" id="PF07725">
    <property type="entry name" value="LRR_3"/>
    <property type="match status" value="1"/>
</dbReference>
<dbReference type="InterPro" id="IPR044974">
    <property type="entry name" value="Disease_R_plants"/>
</dbReference>
<dbReference type="Pfam" id="PF23247">
    <property type="entry name" value="LRR_RPS2"/>
    <property type="match status" value="1"/>
</dbReference>
<dbReference type="Proteomes" id="UP001386955">
    <property type="component" value="Unassembled WGS sequence"/>
</dbReference>
<keyword evidence="5" id="KW-1185">Reference proteome</keyword>
<reference evidence="4 5" key="1">
    <citation type="submission" date="2024-01" db="EMBL/GenBank/DDBJ databases">
        <title>The genomes of 5 underutilized Papilionoideae crops provide insights into root nodulation and disease resistanc.</title>
        <authorList>
            <person name="Jiang F."/>
        </authorList>
    </citation>
    <scope>NUCLEOTIDE SEQUENCE [LARGE SCALE GENOMIC DNA]</scope>
    <source>
        <strain evidence="4">DUOXIRENSHENG_FW03</strain>
        <tissue evidence="4">Leaves</tissue>
    </source>
</reference>
<dbReference type="InterPro" id="IPR011713">
    <property type="entry name" value="Leu-rich_rpt_3"/>
</dbReference>
<dbReference type="AlphaFoldDB" id="A0AAN9SUB4"/>
<accession>A0AAN9SUB4</accession>
<keyword evidence="2" id="KW-0677">Repeat</keyword>
<evidence type="ECO:0000313" key="5">
    <source>
        <dbReference type="Proteomes" id="UP001386955"/>
    </source>
</evidence>